<proteinExistence type="predicted"/>
<gene>
    <name evidence="1" type="ORF">A7312_09580</name>
</gene>
<organism evidence="1 2">
    <name type="scientific">Paenibacillus polymyxa</name>
    <name type="common">Bacillus polymyxa</name>
    <dbReference type="NCBI Taxonomy" id="1406"/>
    <lineage>
        <taxon>Bacteria</taxon>
        <taxon>Bacillati</taxon>
        <taxon>Bacillota</taxon>
        <taxon>Bacilli</taxon>
        <taxon>Bacillales</taxon>
        <taxon>Paenibacillaceae</taxon>
        <taxon>Paenibacillus</taxon>
    </lineage>
</organism>
<evidence type="ECO:0000313" key="1">
    <source>
        <dbReference type="EMBL" id="ODA07617.1"/>
    </source>
</evidence>
<name>A0ABX2Z8N2_PAEPO</name>
<protein>
    <submittedName>
        <fullName evidence="1">Uncharacterized protein</fullName>
    </submittedName>
</protein>
<keyword evidence="2" id="KW-1185">Reference proteome</keyword>
<accession>A0ABX2Z8N2</accession>
<comment type="caution">
    <text evidence="1">The sequence shown here is derived from an EMBL/GenBank/DDBJ whole genome shotgun (WGS) entry which is preliminary data.</text>
</comment>
<dbReference type="EMBL" id="LYND01000151">
    <property type="protein sequence ID" value="ODA07617.1"/>
    <property type="molecule type" value="Genomic_DNA"/>
</dbReference>
<evidence type="ECO:0000313" key="2">
    <source>
        <dbReference type="Proteomes" id="UP000094974"/>
    </source>
</evidence>
<sequence length="64" mass="7701">MDEITGKPLLRSMIGEHIWRIKESDPVAFKREVREYFVRGYPGWTVVRAKYPYIFLRDDRGQNL</sequence>
<dbReference type="Proteomes" id="UP000094974">
    <property type="component" value="Unassembled WGS sequence"/>
</dbReference>
<reference evidence="2" key="1">
    <citation type="submission" date="2016-05" db="EMBL/GenBank/DDBJ databases">
        <title>Whole genome shotgun sequencing of cultured foodborne pathogen.</title>
        <authorList>
            <person name="Zheng J."/>
            <person name="Timme R."/>
            <person name="Allard M."/>
            <person name="Strain E."/>
            <person name="Luo Y."/>
            <person name="Brown E."/>
        </authorList>
    </citation>
    <scope>NUCLEOTIDE SEQUENCE [LARGE SCALE GENOMIC DNA]</scope>
    <source>
        <strain evidence="2">CFSAN034343</strain>
    </source>
</reference>